<comment type="subcellular location">
    <subcellularLocation>
        <location evidence="7">Cytoplasm</location>
    </subcellularLocation>
</comment>
<dbReference type="Pfam" id="PF00275">
    <property type="entry name" value="EPSP_synthase"/>
    <property type="match status" value="1"/>
</dbReference>
<feature type="active site" description="Proton acceptor" evidence="7">
    <location>
        <position position="299"/>
    </location>
</feature>
<protein>
    <recommendedName>
        <fullName evidence="7">3-phosphoshikimate 1-carboxyvinyltransferase</fullName>
        <ecNumber evidence="7">2.5.1.19</ecNumber>
    </recommendedName>
    <alternativeName>
        <fullName evidence="7">5-enolpyruvylshikimate-3-phosphate synthase</fullName>
        <shortName evidence="7">EPSP synthase</shortName>
        <shortName evidence="7">EPSPS</shortName>
    </alternativeName>
</protein>
<comment type="catalytic activity">
    <reaction evidence="6">
        <text>3-phosphoshikimate + phosphoenolpyruvate = 5-O-(1-carboxyvinyl)-3-phosphoshikimate + phosphate</text>
        <dbReference type="Rhea" id="RHEA:21256"/>
        <dbReference type="ChEBI" id="CHEBI:43474"/>
        <dbReference type="ChEBI" id="CHEBI:57701"/>
        <dbReference type="ChEBI" id="CHEBI:58702"/>
        <dbReference type="ChEBI" id="CHEBI:145989"/>
        <dbReference type="EC" id="2.5.1.19"/>
    </reaction>
    <physiologicalReaction direction="left-to-right" evidence="6">
        <dbReference type="Rhea" id="RHEA:21257"/>
    </physiologicalReaction>
</comment>
<dbReference type="EC" id="2.5.1.19" evidence="7"/>
<dbReference type="EMBL" id="DSYZ01000073">
    <property type="protein sequence ID" value="HGT82736.1"/>
    <property type="molecule type" value="Genomic_DNA"/>
</dbReference>
<feature type="binding site" evidence="7">
    <location>
        <position position="330"/>
    </location>
    <ligand>
        <name>phosphoenolpyruvate</name>
        <dbReference type="ChEBI" id="CHEBI:58702"/>
    </ligand>
</feature>
<dbReference type="InterPro" id="IPR013792">
    <property type="entry name" value="RNA3'P_cycl/enolpyr_Trfase_a/b"/>
</dbReference>
<keyword evidence="7" id="KW-0963">Cytoplasm</keyword>
<dbReference type="GO" id="GO:0005737">
    <property type="term" value="C:cytoplasm"/>
    <property type="evidence" value="ECO:0007669"/>
    <property type="project" value="UniProtKB-SubCell"/>
</dbReference>
<comment type="similarity">
    <text evidence="2 7">Belongs to the EPSP synthase family.</text>
</comment>
<evidence type="ECO:0000256" key="5">
    <source>
        <dbReference type="ARBA" id="ARBA00023141"/>
    </source>
</evidence>
<feature type="binding site" evidence="7">
    <location>
        <position position="159"/>
    </location>
    <ligand>
        <name>3-phosphoshikimate</name>
        <dbReference type="ChEBI" id="CHEBI:145989"/>
    </ligand>
</feature>
<comment type="caution">
    <text evidence="9">The sequence shown here is derived from an EMBL/GenBank/DDBJ whole genome shotgun (WGS) entry which is preliminary data.</text>
</comment>
<feature type="binding site" evidence="7">
    <location>
        <position position="372"/>
    </location>
    <ligand>
        <name>phosphoenolpyruvate</name>
        <dbReference type="ChEBI" id="CHEBI:58702"/>
    </ligand>
</feature>
<comment type="pathway">
    <text evidence="1">Metabolic intermediate biosynthesis; chorismate biosynthesis; chorismate from D-erythrose 4-phosphate and phosphoenolpyruvate: step 6/7.</text>
</comment>
<dbReference type="NCBIfam" id="TIGR01356">
    <property type="entry name" value="aroA"/>
    <property type="match status" value="1"/>
</dbReference>
<dbReference type="GO" id="GO:0009423">
    <property type="term" value="P:chorismate biosynthetic process"/>
    <property type="evidence" value="ECO:0007669"/>
    <property type="project" value="UniProtKB-UniRule"/>
</dbReference>
<dbReference type="InterPro" id="IPR036968">
    <property type="entry name" value="Enolpyruvate_Tfrase_sf"/>
</dbReference>
<dbReference type="GO" id="GO:0008652">
    <property type="term" value="P:amino acid biosynthetic process"/>
    <property type="evidence" value="ECO:0007669"/>
    <property type="project" value="UniProtKB-KW"/>
</dbReference>
<feature type="binding site" evidence="7">
    <location>
        <position position="21"/>
    </location>
    <ligand>
        <name>3-phosphoshikimate</name>
        <dbReference type="ChEBI" id="CHEBI:145989"/>
    </ligand>
</feature>
<dbReference type="HAMAP" id="MF_00210">
    <property type="entry name" value="EPSP_synth"/>
    <property type="match status" value="1"/>
</dbReference>
<feature type="binding site" evidence="7">
    <location>
        <position position="115"/>
    </location>
    <ligand>
        <name>phosphoenolpyruvate</name>
        <dbReference type="ChEBI" id="CHEBI:58702"/>
    </ligand>
</feature>
<dbReference type="PROSITE" id="PS00885">
    <property type="entry name" value="EPSP_SYNTHASE_2"/>
    <property type="match status" value="1"/>
</dbReference>
<feature type="binding site" evidence="7">
    <location>
        <position position="87"/>
    </location>
    <ligand>
        <name>phosphoenolpyruvate</name>
        <dbReference type="ChEBI" id="CHEBI:58702"/>
    </ligand>
</feature>
<dbReference type="InterPro" id="IPR001986">
    <property type="entry name" value="Enolpyruvate_Tfrase_dom"/>
</dbReference>
<feature type="binding site" evidence="7">
    <location>
        <position position="25"/>
    </location>
    <ligand>
        <name>3-phosphoshikimate</name>
        <dbReference type="ChEBI" id="CHEBI:145989"/>
    </ligand>
</feature>
<dbReference type="SUPFAM" id="SSF55205">
    <property type="entry name" value="EPT/RTPC-like"/>
    <property type="match status" value="1"/>
</dbReference>
<dbReference type="AlphaFoldDB" id="A0A7J3M1D5"/>
<dbReference type="InterPro" id="IPR006264">
    <property type="entry name" value="EPSP_synthase"/>
</dbReference>
<sequence>MDVVVKKSELFGRVNVPPSKSYTHRAFISAALSKKSIVSKPLISGDTVSTLRACKKIGAKFERSGTGFHFIGTEEIKGGYFNFENSGTTLRIFTGLLSLSPARSVLDGDESLRTRPNKALVSALEKLGAHAKGDELFRAPFLIQGVIKGGKIEIVSQSSQFISSLLYSLPIAKNDSELRVISTKSRPYIDVTLDVLEKSGIKVEREGDLFFIPGEQDFRLRSIEIPADFSSASYMIAAGVLAGEVRILNAFDSKQGDKKIVEVLKEMGADVEWKKDLGLIIAKKSELSAIDFNAEDTPDLVPTIAVLCAVANGTSEIRNAEHLRIKEIDRIAGIAKNLRALGVEVEERKDGLKIHGGKKSFHGVVDSFGDHRMALAFSLLGLLGEVHIKNCEVVSISYPSFFEDLTKLGAKVSVQ</sequence>
<feature type="binding site" evidence="7">
    <location>
        <position position="158"/>
    </location>
    <ligand>
        <name>3-phosphoshikimate</name>
        <dbReference type="ChEBI" id="CHEBI:145989"/>
    </ligand>
</feature>
<evidence type="ECO:0000256" key="1">
    <source>
        <dbReference type="ARBA" id="ARBA00004811"/>
    </source>
</evidence>
<evidence type="ECO:0000256" key="6">
    <source>
        <dbReference type="ARBA" id="ARBA00044633"/>
    </source>
</evidence>
<dbReference type="GO" id="GO:0003866">
    <property type="term" value="F:3-phosphoshikimate 1-carboxyvinyltransferase activity"/>
    <property type="evidence" value="ECO:0007669"/>
    <property type="project" value="UniProtKB-UniRule"/>
</dbReference>
<comment type="caution">
    <text evidence="7">Lacks conserved residue(s) required for the propagation of feature annotation.</text>
</comment>
<feature type="binding site" evidence="7">
    <location>
        <position position="160"/>
    </location>
    <ligand>
        <name>3-phosphoshikimate</name>
        <dbReference type="ChEBI" id="CHEBI:145989"/>
    </ligand>
</feature>
<accession>A0A7J3M1D5</accession>
<feature type="binding site" evidence="7">
    <location>
        <position position="299"/>
    </location>
    <ligand>
        <name>3-phosphoshikimate</name>
        <dbReference type="ChEBI" id="CHEBI:145989"/>
    </ligand>
</feature>
<keyword evidence="4 7" id="KW-0808">Transferase</keyword>
<dbReference type="PIRSF" id="PIRSF000505">
    <property type="entry name" value="EPSPS"/>
    <property type="match status" value="1"/>
</dbReference>
<feature type="binding site" evidence="7">
    <location>
        <position position="20"/>
    </location>
    <ligand>
        <name>3-phosphoshikimate</name>
        <dbReference type="ChEBI" id="CHEBI:145989"/>
    </ligand>
</feature>
<comment type="function">
    <text evidence="7">Catalyzes the transfer of the enolpyruvyl moiety of phosphoenolpyruvate (PEP) to the 5-hydroxyl of shikimate-3-phosphate (S3P) to produce enolpyruvyl shikimate-3-phosphate and inorganic phosphate.</text>
</comment>
<dbReference type="PANTHER" id="PTHR21090:SF5">
    <property type="entry name" value="PENTAFUNCTIONAL AROM POLYPEPTIDE"/>
    <property type="match status" value="1"/>
</dbReference>
<dbReference type="Gene3D" id="3.65.10.10">
    <property type="entry name" value="Enolpyruvate transferase domain"/>
    <property type="match status" value="2"/>
</dbReference>
<reference evidence="9" key="1">
    <citation type="journal article" date="2020" name="mSystems">
        <title>Genome- and Community-Level Interaction Insights into Carbon Utilization and Element Cycling Functions of Hydrothermarchaeota in Hydrothermal Sediment.</title>
        <authorList>
            <person name="Zhou Z."/>
            <person name="Liu Y."/>
            <person name="Xu W."/>
            <person name="Pan J."/>
            <person name="Luo Z.H."/>
            <person name="Li M."/>
        </authorList>
    </citation>
    <scope>NUCLEOTIDE SEQUENCE [LARGE SCALE GENOMIC DNA]</scope>
    <source>
        <strain evidence="9">SpSt-587</strain>
    </source>
</reference>
<keyword evidence="5 7" id="KW-0057">Aromatic amino acid biosynthesis</keyword>
<keyword evidence="3 7" id="KW-0028">Amino-acid biosynthesis</keyword>
<dbReference type="PANTHER" id="PTHR21090">
    <property type="entry name" value="AROM/DEHYDROQUINATE SYNTHASE"/>
    <property type="match status" value="1"/>
</dbReference>
<evidence type="ECO:0000256" key="2">
    <source>
        <dbReference type="ARBA" id="ARBA00009948"/>
    </source>
</evidence>
<feature type="domain" description="Enolpyruvate transferase" evidence="8">
    <location>
        <begin position="6"/>
        <end position="405"/>
    </location>
</feature>
<evidence type="ECO:0000256" key="3">
    <source>
        <dbReference type="ARBA" id="ARBA00022605"/>
    </source>
</evidence>
<name>A0A7J3M1D5_ARCFL</name>
<feature type="binding site" evidence="7">
    <location>
        <position position="20"/>
    </location>
    <ligand>
        <name>phosphoenolpyruvate</name>
        <dbReference type="ChEBI" id="CHEBI:58702"/>
    </ligand>
</feature>
<feature type="binding site" evidence="7">
    <location>
        <position position="160"/>
    </location>
    <ligand>
        <name>phosphoenolpyruvate</name>
        <dbReference type="ChEBI" id="CHEBI:58702"/>
    </ligand>
</feature>
<proteinExistence type="inferred from homology"/>
<dbReference type="InterPro" id="IPR023193">
    <property type="entry name" value="EPSP_synthase_CS"/>
</dbReference>
<gene>
    <name evidence="7 9" type="primary">aroA</name>
    <name evidence="9" type="ORF">ENT52_03320</name>
</gene>
<comment type="subunit">
    <text evidence="7">Monomer.</text>
</comment>
<dbReference type="CDD" id="cd01556">
    <property type="entry name" value="EPSP_synthase"/>
    <property type="match status" value="1"/>
</dbReference>
<evidence type="ECO:0000256" key="7">
    <source>
        <dbReference type="HAMAP-Rule" id="MF_00210"/>
    </source>
</evidence>
<feature type="binding site" evidence="7">
    <location>
        <position position="326"/>
    </location>
    <ligand>
        <name>3-phosphoshikimate</name>
        <dbReference type="ChEBI" id="CHEBI:145989"/>
    </ligand>
</feature>
<dbReference type="GO" id="GO:0009073">
    <property type="term" value="P:aromatic amino acid family biosynthetic process"/>
    <property type="evidence" value="ECO:0007669"/>
    <property type="project" value="UniProtKB-KW"/>
</dbReference>
<evidence type="ECO:0000259" key="8">
    <source>
        <dbReference type="Pfam" id="PF00275"/>
    </source>
</evidence>
<evidence type="ECO:0000256" key="4">
    <source>
        <dbReference type="ARBA" id="ARBA00022679"/>
    </source>
</evidence>
<organism evidence="9">
    <name type="scientific">Archaeoglobus fulgidus</name>
    <dbReference type="NCBI Taxonomy" id="2234"/>
    <lineage>
        <taxon>Archaea</taxon>
        <taxon>Methanobacteriati</taxon>
        <taxon>Methanobacteriota</taxon>
        <taxon>Archaeoglobi</taxon>
        <taxon>Archaeoglobales</taxon>
        <taxon>Archaeoglobaceae</taxon>
        <taxon>Archaeoglobus</taxon>
    </lineage>
</organism>
<evidence type="ECO:0000313" key="9">
    <source>
        <dbReference type="EMBL" id="HGT82736.1"/>
    </source>
</evidence>
<dbReference type="UniPathway" id="UPA00053">
    <property type="reaction ID" value="UER00089"/>
</dbReference>